<keyword evidence="1" id="KW-0863">Zinc-finger</keyword>
<name>A0A8J4PTD1_9MYCE</name>
<evidence type="ECO:0000313" key="3">
    <source>
        <dbReference type="EMBL" id="KAF2073508.1"/>
    </source>
</evidence>
<organism evidence="3 4">
    <name type="scientific">Polysphondylium violaceum</name>
    <dbReference type="NCBI Taxonomy" id="133409"/>
    <lineage>
        <taxon>Eukaryota</taxon>
        <taxon>Amoebozoa</taxon>
        <taxon>Evosea</taxon>
        <taxon>Eumycetozoa</taxon>
        <taxon>Dictyostelia</taxon>
        <taxon>Dictyosteliales</taxon>
        <taxon>Dictyosteliaceae</taxon>
        <taxon>Polysphondylium</taxon>
    </lineage>
</organism>
<dbReference type="Pfam" id="PF00643">
    <property type="entry name" value="zf-B_box"/>
    <property type="match status" value="1"/>
</dbReference>
<dbReference type="Proteomes" id="UP000695562">
    <property type="component" value="Unassembled WGS sequence"/>
</dbReference>
<dbReference type="InterPro" id="IPR000315">
    <property type="entry name" value="Znf_B-box"/>
</dbReference>
<keyword evidence="1" id="KW-0479">Metal-binding</keyword>
<reference evidence="3" key="1">
    <citation type="submission" date="2020-01" db="EMBL/GenBank/DDBJ databases">
        <title>Development of genomics and gene disruption for Polysphondylium violaceum indicates a role for the polyketide synthase stlB in stalk morphogenesis.</title>
        <authorList>
            <person name="Narita B."/>
            <person name="Kawabe Y."/>
            <person name="Kin K."/>
            <person name="Saito T."/>
            <person name="Gibbs R."/>
            <person name="Kuspa A."/>
            <person name="Muzny D."/>
            <person name="Queller D."/>
            <person name="Richards S."/>
            <person name="Strassman J."/>
            <person name="Sucgang R."/>
            <person name="Worley K."/>
            <person name="Schaap P."/>
        </authorList>
    </citation>
    <scope>NUCLEOTIDE SEQUENCE</scope>
    <source>
        <strain evidence="3">QSvi11</strain>
    </source>
</reference>
<keyword evidence="4" id="KW-1185">Reference proteome</keyword>
<sequence length="806" mass="93718">MSNISTDIYCKCCAPTQIYQSPVLLSDCDHVVCRDTVVCLNDNCFICPLCNSNNDSICNNNDTVNQLNHKIHEYMIFNCKFHSSPYDSICLDCDERLCNICLQSHDNNHDIQPLVFLCELNESIKDKLQEKIKKFNFVIEKFQRNKYHELVEQDIQYYDQLKQSLSKEYDHLQEIMIEQVKQQISISKSKAIQEIDQYCGDRDSLKRLKQDIIEINSILHTYDKDSTKSSDTLFKVSDTLVQLREINDKTLIAKEKLNYRKEKLIHTKLSQLDIDKSRSDIQEIIAEKISLDSIANIKEQNPFLNREIYQRYEGNYLKNFVRNDSFICSFNCERDSGALLIPSYLSTLELEFKYIFIVDSSRKKQMKSILSTHFNMDFIEFTLEDTLENLFFKTIDCKDPVLLIYTGELDNIKTSNLNNKLKVINIYEDSYKVFYFKALEMDSCVQLFNDLLDSPFKGSDKQIHFIIKICNFNPNNLFKFCKYLNQGKVDINDLSNFRFKSKKLKMEKRNQAFINFDRYFKTISGYGKIRPVFSFLIKFHFSTPDISLEIVAKIDQKNVITPYSLLYCTPTSQNIHEYDENSLAQNLTLMESFIGPISITDKGLKLKLKNLEFDATLEFNVNNNLLAINRIDLSNSVETIIQSSLHLIPITGSLKVNNQEYLQTDKLILGRVCMSPIYFEDRGNISSWGMTQDNKPISLQLSLVPISFYRLNYLNFINYNNTIMDLGPFNINLNGNSVEIQSIYDKFNLIFTFKDQIIDNDKTGSFFGSLSGRVNFKDASDNIVQIEIKDFCAYLKISAPLHLIIS</sequence>
<dbReference type="EMBL" id="AJWJ01000200">
    <property type="protein sequence ID" value="KAF2073508.1"/>
    <property type="molecule type" value="Genomic_DNA"/>
</dbReference>
<feature type="domain" description="B box-type" evidence="2">
    <location>
        <begin position="79"/>
        <end position="114"/>
    </location>
</feature>
<dbReference type="SUPFAM" id="SSF57845">
    <property type="entry name" value="B-box zinc-binding domain"/>
    <property type="match status" value="1"/>
</dbReference>
<dbReference type="PROSITE" id="PS50119">
    <property type="entry name" value="ZF_BBOX"/>
    <property type="match status" value="1"/>
</dbReference>
<evidence type="ECO:0000259" key="2">
    <source>
        <dbReference type="PROSITE" id="PS50119"/>
    </source>
</evidence>
<dbReference type="GO" id="GO:0008270">
    <property type="term" value="F:zinc ion binding"/>
    <property type="evidence" value="ECO:0007669"/>
    <property type="project" value="UniProtKB-KW"/>
</dbReference>
<protein>
    <recommendedName>
        <fullName evidence="2">B box-type domain-containing protein</fullName>
    </recommendedName>
</protein>
<evidence type="ECO:0000256" key="1">
    <source>
        <dbReference type="PROSITE-ProRule" id="PRU00024"/>
    </source>
</evidence>
<gene>
    <name evidence="3" type="ORF">CYY_005184</name>
</gene>
<evidence type="ECO:0000313" key="4">
    <source>
        <dbReference type="Proteomes" id="UP000695562"/>
    </source>
</evidence>
<accession>A0A8J4PTD1</accession>
<keyword evidence="1" id="KW-0862">Zinc</keyword>
<dbReference type="AlphaFoldDB" id="A0A8J4PTD1"/>
<proteinExistence type="predicted"/>
<comment type="caution">
    <text evidence="3">The sequence shown here is derived from an EMBL/GenBank/DDBJ whole genome shotgun (WGS) entry which is preliminary data.</text>
</comment>